<evidence type="ECO:0000256" key="1">
    <source>
        <dbReference type="SAM" id="MobiDB-lite"/>
    </source>
</evidence>
<name>A0A7Z7JFN2_9BURK</name>
<protein>
    <submittedName>
        <fullName evidence="2">Uncharacterized protein</fullName>
    </submittedName>
</protein>
<dbReference type="Proteomes" id="UP000257139">
    <property type="component" value="Unassembled WGS sequence"/>
</dbReference>
<evidence type="ECO:0000313" key="3">
    <source>
        <dbReference type="Proteomes" id="UP000257139"/>
    </source>
</evidence>
<evidence type="ECO:0000313" key="2">
    <source>
        <dbReference type="EMBL" id="SPC25706.1"/>
    </source>
</evidence>
<accession>A0A7Z7JFN2</accession>
<comment type="caution">
    <text evidence="2">The sequence shown here is derived from an EMBL/GenBank/DDBJ whole genome shotgun (WGS) entry which is preliminary data.</text>
</comment>
<gene>
    <name evidence="2" type="ORF">CBM2594_U10207</name>
</gene>
<dbReference type="AlphaFoldDB" id="A0A7Z7JFN2"/>
<proteinExistence type="predicted"/>
<feature type="region of interest" description="Disordered" evidence="1">
    <location>
        <begin position="47"/>
        <end position="80"/>
    </location>
</feature>
<dbReference type="EMBL" id="OGUU01000045">
    <property type="protein sequence ID" value="SPC25706.1"/>
    <property type="molecule type" value="Genomic_DNA"/>
</dbReference>
<reference evidence="2 3" key="1">
    <citation type="submission" date="2018-01" db="EMBL/GenBank/DDBJ databases">
        <authorList>
            <person name="Clerissi C."/>
        </authorList>
    </citation>
    <scope>NUCLEOTIDE SEQUENCE [LARGE SCALE GENOMIC DNA]</scope>
    <source>
        <strain evidence="2">Cupriavidus taiwanensis STM 6021</strain>
    </source>
</reference>
<sequence>MGLLKLMPTLEAGVSRGGFESLAMACCARAGNALCFPLDSREQRGGWGFHLDSDSPQESSPLAPAEGDREKGTTAVPSQRVHLVGGKDLPALVNSLQQAENDHQGHHLSSSVYIEGISGFLSQPQDVHWSPGAKCAAQRGHRPSGPQIPQFDTISFVSKL</sequence>
<organism evidence="2 3">
    <name type="scientific">Cupriavidus taiwanensis</name>
    <dbReference type="NCBI Taxonomy" id="164546"/>
    <lineage>
        <taxon>Bacteria</taxon>
        <taxon>Pseudomonadati</taxon>
        <taxon>Pseudomonadota</taxon>
        <taxon>Betaproteobacteria</taxon>
        <taxon>Burkholderiales</taxon>
        <taxon>Burkholderiaceae</taxon>
        <taxon>Cupriavidus</taxon>
    </lineage>
</organism>